<evidence type="ECO:0000313" key="5">
    <source>
        <dbReference type="EMBL" id="KHT63227.1"/>
    </source>
</evidence>
<dbReference type="EMBL" id="JWLZ01000159">
    <property type="protein sequence ID" value="KHT63227.1"/>
    <property type="molecule type" value="Genomic_DNA"/>
</dbReference>
<dbReference type="InterPro" id="IPR028082">
    <property type="entry name" value="Peripla_BP_I"/>
</dbReference>
<dbReference type="InterPro" id="IPR046335">
    <property type="entry name" value="LacI/GalR-like_sensor"/>
</dbReference>
<keyword evidence="1" id="KW-0805">Transcription regulation</keyword>
<sequence>MATIKDVAQLAGVSTATVSRVINRSAYVEPVTLERVEKAIKSLNYQRDARATALASRSNNTLGLLTGNLADPFFALIAKHVEEVARQHGCQLVVVSGGHNAQREKEGLDFLISQGCEAMVVHSKMLDDSMLLRYSAQLPAMVLLNRTIPQIANRSVWVDNRKGAAESVSYLIAQGHRRIACVTSDLPIEDRTDRLEGYRDAMQQANLVVEPNWIINQNFSEHGGELAGEQLLSQCPEVTAVVTFNDVMAAGLMASLHSHGLHVPNDISIVGFDDVLLARYLYPRLSTMHNPIDEMSSHAATLALKLKATGLNPPSEHQFKATLVERQTVASPRKAILVEKL</sequence>
<dbReference type="Pfam" id="PF13377">
    <property type="entry name" value="Peripla_BP_3"/>
    <property type="match status" value="1"/>
</dbReference>
<protein>
    <submittedName>
        <fullName evidence="5">Transcriptional regulator</fullName>
    </submittedName>
</protein>
<evidence type="ECO:0000259" key="4">
    <source>
        <dbReference type="PROSITE" id="PS50932"/>
    </source>
</evidence>
<dbReference type="Pfam" id="PF00356">
    <property type="entry name" value="LacI"/>
    <property type="match status" value="1"/>
</dbReference>
<reference evidence="5 6" key="1">
    <citation type="submission" date="2014-12" db="EMBL/GenBank/DDBJ databases">
        <title>Genome sequencing of Photobacterium gaetbulicola AD005a.</title>
        <authorList>
            <person name="Adrian T.G.S."/>
            <person name="Chan K.G."/>
        </authorList>
    </citation>
    <scope>NUCLEOTIDE SEQUENCE [LARGE SCALE GENOMIC DNA]</scope>
    <source>
        <strain evidence="5 6">AD005a</strain>
    </source>
</reference>
<dbReference type="PRINTS" id="PR00036">
    <property type="entry name" value="HTHLACI"/>
</dbReference>
<dbReference type="RefSeq" id="WP_039462274.1">
    <property type="nucleotide sequence ID" value="NZ_JWLZ01000159.1"/>
</dbReference>
<organism evidence="5 6">
    <name type="scientific">Photobacterium gaetbulicola</name>
    <dbReference type="NCBI Taxonomy" id="1295392"/>
    <lineage>
        <taxon>Bacteria</taxon>
        <taxon>Pseudomonadati</taxon>
        <taxon>Pseudomonadota</taxon>
        <taxon>Gammaproteobacteria</taxon>
        <taxon>Vibrionales</taxon>
        <taxon>Vibrionaceae</taxon>
        <taxon>Photobacterium</taxon>
    </lineage>
</organism>
<evidence type="ECO:0000256" key="3">
    <source>
        <dbReference type="ARBA" id="ARBA00023163"/>
    </source>
</evidence>
<dbReference type="InterPro" id="IPR000843">
    <property type="entry name" value="HTH_LacI"/>
</dbReference>
<dbReference type="PANTHER" id="PTHR30146:SF107">
    <property type="entry name" value="TRANSCRIPTIONAL REGULATOR"/>
    <property type="match status" value="1"/>
</dbReference>
<dbReference type="GO" id="GO:0000976">
    <property type="term" value="F:transcription cis-regulatory region binding"/>
    <property type="evidence" value="ECO:0007669"/>
    <property type="project" value="TreeGrafter"/>
</dbReference>
<dbReference type="CDD" id="cd01392">
    <property type="entry name" value="HTH_LacI"/>
    <property type="match status" value="1"/>
</dbReference>
<comment type="caution">
    <text evidence="5">The sequence shown here is derived from an EMBL/GenBank/DDBJ whole genome shotgun (WGS) entry which is preliminary data.</text>
</comment>
<dbReference type="Proteomes" id="UP000031278">
    <property type="component" value="Unassembled WGS sequence"/>
</dbReference>
<evidence type="ECO:0000256" key="1">
    <source>
        <dbReference type="ARBA" id="ARBA00023015"/>
    </source>
</evidence>
<dbReference type="PANTHER" id="PTHR30146">
    <property type="entry name" value="LACI-RELATED TRANSCRIPTIONAL REPRESSOR"/>
    <property type="match status" value="1"/>
</dbReference>
<proteinExistence type="predicted"/>
<dbReference type="PROSITE" id="PS00356">
    <property type="entry name" value="HTH_LACI_1"/>
    <property type="match status" value="1"/>
</dbReference>
<evidence type="ECO:0000256" key="2">
    <source>
        <dbReference type="ARBA" id="ARBA00023125"/>
    </source>
</evidence>
<dbReference type="CDD" id="cd06270">
    <property type="entry name" value="PBP1_GalS-like"/>
    <property type="match status" value="1"/>
</dbReference>
<name>A0A0B9H2Z0_9GAMM</name>
<evidence type="ECO:0000313" key="6">
    <source>
        <dbReference type="Proteomes" id="UP000031278"/>
    </source>
</evidence>
<dbReference type="SUPFAM" id="SSF53822">
    <property type="entry name" value="Periplasmic binding protein-like I"/>
    <property type="match status" value="1"/>
</dbReference>
<keyword evidence="2" id="KW-0238">DNA-binding</keyword>
<dbReference type="AlphaFoldDB" id="A0A0B9H2Z0"/>
<keyword evidence="3" id="KW-0804">Transcription</keyword>
<dbReference type="Gene3D" id="3.40.50.2300">
    <property type="match status" value="2"/>
</dbReference>
<dbReference type="Gene3D" id="1.10.260.40">
    <property type="entry name" value="lambda repressor-like DNA-binding domains"/>
    <property type="match status" value="1"/>
</dbReference>
<accession>A0A0B9H2Z0</accession>
<gene>
    <name evidence="5" type="ORF">RJ45_12465</name>
</gene>
<dbReference type="SUPFAM" id="SSF47413">
    <property type="entry name" value="lambda repressor-like DNA-binding domains"/>
    <property type="match status" value="1"/>
</dbReference>
<dbReference type="InterPro" id="IPR010982">
    <property type="entry name" value="Lambda_DNA-bd_dom_sf"/>
</dbReference>
<feature type="domain" description="HTH lacI-type" evidence="4">
    <location>
        <begin position="2"/>
        <end position="56"/>
    </location>
</feature>
<dbReference type="SMART" id="SM00354">
    <property type="entry name" value="HTH_LACI"/>
    <property type="match status" value="1"/>
</dbReference>
<dbReference type="PROSITE" id="PS50932">
    <property type="entry name" value="HTH_LACI_2"/>
    <property type="match status" value="1"/>
</dbReference>
<dbReference type="GO" id="GO:0003700">
    <property type="term" value="F:DNA-binding transcription factor activity"/>
    <property type="evidence" value="ECO:0007669"/>
    <property type="project" value="TreeGrafter"/>
</dbReference>